<dbReference type="STRING" id="655353.SAMN04488056_11121"/>
<name>A0A1I5J9Z8_9HYPH</name>
<dbReference type="SUPFAM" id="SSF52540">
    <property type="entry name" value="P-loop containing nucleoside triphosphate hydrolases"/>
    <property type="match status" value="1"/>
</dbReference>
<dbReference type="OrthoDB" id="9778547at2"/>
<evidence type="ECO:0000259" key="5">
    <source>
        <dbReference type="PROSITE" id="PS50893"/>
    </source>
</evidence>
<evidence type="ECO:0000256" key="2">
    <source>
        <dbReference type="ARBA" id="ARBA00022448"/>
    </source>
</evidence>
<keyword evidence="4 6" id="KW-0067">ATP-binding</keyword>
<dbReference type="PROSITE" id="PS50893">
    <property type="entry name" value="ABC_TRANSPORTER_2"/>
    <property type="match status" value="1"/>
</dbReference>
<dbReference type="GO" id="GO:0016887">
    <property type="term" value="F:ATP hydrolysis activity"/>
    <property type="evidence" value="ECO:0007669"/>
    <property type="project" value="InterPro"/>
</dbReference>
<dbReference type="GO" id="GO:0005524">
    <property type="term" value="F:ATP binding"/>
    <property type="evidence" value="ECO:0007669"/>
    <property type="project" value="UniProtKB-KW"/>
</dbReference>
<dbReference type="InterPro" id="IPR003593">
    <property type="entry name" value="AAA+_ATPase"/>
</dbReference>
<evidence type="ECO:0000256" key="3">
    <source>
        <dbReference type="ARBA" id="ARBA00022741"/>
    </source>
</evidence>
<evidence type="ECO:0000256" key="1">
    <source>
        <dbReference type="ARBA" id="ARBA00005417"/>
    </source>
</evidence>
<proteinExistence type="inferred from homology"/>
<feature type="domain" description="ABC transporter" evidence="5">
    <location>
        <begin position="6"/>
        <end position="236"/>
    </location>
</feature>
<dbReference type="Proteomes" id="UP000199236">
    <property type="component" value="Unassembled WGS sequence"/>
</dbReference>
<keyword evidence="7" id="KW-1185">Reference proteome</keyword>
<sequence length="315" mass="34227">MSRPVVEAVGLTKRYGASTVVDGVNLAVDEGEIVGLLGPNGAGKTTTILMLIGLTEPSAGSVRVLDLDPLRDPLAVKTQVGYLPDSVGFYDGMTGLENLRYTARLGGIDVSEIDDRIMTALQQVHLDHVANKRVGTYSRGMRQRLGLAELAMRQIRLAVLDEPTSGLDPRSTDELLDLIRAFAADGMTLLISSHMLDVVQSICTRVALFNKGKIGFMGSVEKFTNDVAGGSFQIDVAARKIDLSACVDIIPAVGAVDHRDKEHWMVSATHDVRPELARMITEHGGDLLSLQAHRASLSEAYNRFFLDIEQKEMQQ</sequence>
<protein>
    <submittedName>
        <fullName evidence="6">ABC-2 type transport system ATP-binding protein</fullName>
    </submittedName>
</protein>
<evidence type="ECO:0000313" key="7">
    <source>
        <dbReference type="Proteomes" id="UP000199236"/>
    </source>
</evidence>
<accession>A0A1I5J9Z8</accession>
<dbReference type="PANTHER" id="PTHR43335">
    <property type="entry name" value="ABC TRANSPORTER, ATP-BINDING PROTEIN"/>
    <property type="match status" value="1"/>
</dbReference>
<evidence type="ECO:0000313" key="6">
    <source>
        <dbReference type="EMBL" id="SFO69191.1"/>
    </source>
</evidence>
<dbReference type="RefSeq" id="WP_090074483.1">
    <property type="nucleotide sequence ID" value="NZ_FOVR01000011.1"/>
</dbReference>
<evidence type="ECO:0000256" key="4">
    <source>
        <dbReference type="ARBA" id="ARBA00022840"/>
    </source>
</evidence>
<keyword evidence="2" id="KW-0813">Transport</keyword>
<dbReference type="AlphaFoldDB" id="A0A1I5J9Z8"/>
<dbReference type="InterPro" id="IPR027417">
    <property type="entry name" value="P-loop_NTPase"/>
</dbReference>
<dbReference type="SMART" id="SM00382">
    <property type="entry name" value="AAA"/>
    <property type="match status" value="1"/>
</dbReference>
<comment type="similarity">
    <text evidence="1">Belongs to the ABC transporter superfamily.</text>
</comment>
<dbReference type="InterPro" id="IPR003439">
    <property type="entry name" value="ABC_transporter-like_ATP-bd"/>
</dbReference>
<dbReference type="Gene3D" id="3.40.50.300">
    <property type="entry name" value="P-loop containing nucleotide triphosphate hydrolases"/>
    <property type="match status" value="1"/>
</dbReference>
<dbReference type="Pfam" id="PF00005">
    <property type="entry name" value="ABC_tran"/>
    <property type="match status" value="1"/>
</dbReference>
<keyword evidence="3" id="KW-0547">Nucleotide-binding</keyword>
<reference evidence="6 7" key="1">
    <citation type="submission" date="2016-10" db="EMBL/GenBank/DDBJ databases">
        <authorList>
            <person name="de Groot N.N."/>
        </authorList>
    </citation>
    <scope>NUCLEOTIDE SEQUENCE [LARGE SCALE GENOMIC DNA]</scope>
    <source>
        <strain evidence="6 7">CGMCC 1.9157</strain>
    </source>
</reference>
<dbReference type="EMBL" id="FOVR01000011">
    <property type="protein sequence ID" value="SFO69191.1"/>
    <property type="molecule type" value="Genomic_DNA"/>
</dbReference>
<dbReference type="CDD" id="cd03230">
    <property type="entry name" value="ABC_DR_subfamily_A"/>
    <property type="match status" value="1"/>
</dbReference>
<organism evidence="6 7">
    <name type="scientific">Cohaesibacter marisflavi</name>
    <dbReference type="NCBI Taxonomy" id="655353"/>
    <lineage>
        <taxon>Bacteria</taxon>
        <taxon>Pseudomonadati</taxon>
        <taxon>Pseudomonadota</taxon>
        <taxon>Alphaproteobacteria</taxon>
        <taxon>Hyphomicrobiales</taxon>
        <taxon>Cohaesibacteraceae</taxon>
    </lineage>
</organism>
<gene>
    <name evidence="6" type="ORF">SAMN04488056_11121</name>
</gene>
<dbReference type="PANTHER" id="PTHR43335:SF11">
    <property type="entry name" value="ABC TRANSPORTER RELATED"/>
    <property type="match status" value="1"/>
</dbReference>